<keyword evidence="2" id="KW-0378">Hydrolase</keyword>
<evidence type="ECO:0000259" key="1">
    <source>
        <dbReference type="Pfam" id="PF00561"/>
    </source>
</evidence>
<dbReference type="EMBL" id="CP035503">
    <property type="protein sequence ID" value="QDL38602.1"/>
    <property type="molecule type" value="Genomic_DNA"/>
</dbReference>
<name>A0A515DDV1_9BURK</name>
<dbReference type="Proteomes" id="UP000316798">
    <property type="component" value="Chromosome"/>
</dbReference>
<dbReference type="InterPro" id="IPR050266">
    <property type="entry name" value="AB_hydrolase_sf"/>
</dbReference>
<dbReference type="InterPro" id="IPR029058">
    <property type="entry name" value="AB_hydrolase_fold"/>
</dbReference>
<dbReference type="AlphaFoldDB" id="A0A515DDV1"/>
<dbReference type="InterPro" id="IPR000073">
    <property type="entry name" value="AB_hydrolase_1"/>
</dbReference>
<dbReference type="GO" id="GO:0047372">
    <property type="term" value="F:monoacylglycerol lipase activity"/>
    <property type="evidence" value="ECO:0007669"/>
    <property type="project" value="TreeGrafter"/>
</dbReference>
<sequence>MRVGDAGLFYRDDDFADPWEAHDTVMLQHGFGRSGNMYRGWVPHLSRDFRVIRMDLRGTGQSADPGPDVRFTLESFMADFIGLLDALEIERVHYVGESLGSILGIALAARHPERVKSLTLVSAIVRARPEKTGAVNAVGYPSWPEAIQALGMKEWWLRSRTATGELTGNAAKDNWFAEECGRTPVHVAQALLRFVPTVSAQPMLASVRASTLLLSPGASRHTDPEEQQAILDAIPDARQIRYEDAKHIDCYLKPDRYARDTREFLREIARRVG</sequence>
<dbReference type="PANTHER" id="PTHR43798:SF33">
    <property type="entry name" value="HYDROLASE, PUTATIVE (AFU_ORTHOLOGUE AFUA_2G14860)-RELATED"/>
    <property type="match status" value="1"/>
</dbReference>
<feature type="domain" description="AB hydrolase-1" evidence="1">
    <location>
        <begin position="24"/>
        <end position="154"/>
    </location>
</feature>
<accession>A0A515DDV1</accession>
<dbReference type="Pfam" id="PF00561">
    <property type="entry name" value="Abhydrolase_1"/>
    <property type="match status" value="1"/>
</dbReference>
<dbReference type="SUPFAM" id="SSF53474">
    <property type="entry name" value="alpha/beta-Hydrolases"/>
    <property type="match status" value="1"/>
</dbReference>
<evidence type="ECO:0000313" key="2">
    <source>
        <dbReference type="EMBL" id="QDL38602.1"/>
    </source>
</evidence>
<dbReference type="GO" id="GO:0046464">
    <property type="term" value="P:acylglycerol catabolic process"/>
    <property type="evidence" value="ECO:0007669"/>
    <property type="project" value="TreeGrafter"/>
</dbReference>
<dbReference type="PANTHER" id="PTHR43798">
    <property type="entry name" value="MONOACYLGLYCEROL LIPASE"/>
    <property type="match status" value="1"/>
</dbReference>
<proteinExistence type="predicted"/>
<dbReference type="KEGG" id="rhf:EUB48_15885"/>
<protein>
    <submittedName>
        <fullName evidence="2">Alpha/beta hydrolase</fullName>
    </submittedName>
</protein>
<dbReference type="RefSeq" id="WP_142820042.1">
    <property type="nucleotide sequence ID" value="NZ_CP035503.1"/>
</dbReference>
<dbReference type="PRINTS" id="PR00111">
    <property type="entry name" value="ABHYDROLASE"/>
</dbReference>
<dbReference type="GO" id="GO:0016020">
    <property type="term" value="C:membrane"/>
    <property type="evidence" value="ECO:0007669"/>
    <property type="project" value="TreeGrafter"/>
</dbReference>
<dbReference type="Gene3D" id="3.40.50.1820">
    <property type="entry name" value="alpha/beta hydrolase"/>
    <property type="match status" value="1"/>
</dbReference>
<evidence type="ECO:0000313" key="3">
    <source>
        <dbReference type="Proteomes" id="UP000316798"/>
    </source>
</evidence>
<keyword evidence="3" id="KW-1185">Reference proteome</keyword>
<gene>
    <name evidence="2" type="ORF">EUB48_15885</name>
</gene>
<organism evidence="2 3">
    <name type="scientific">Rhodoferax sediminis</name>
    <dbReference type="NCBI Taxonomy" id="2509614"/>
    <lineage>
        <taxon>Bacteria</taxon>
        <taxon>Pseudomonadati</taxon>
        <taxon>Pseudomonadota</taxon>
        <taxon>Betaproteobacteria</taxon>
        <taxon>Burkholderiales</taxon>
        <taxon>Comamonadaceae</taxon>
        <taxon>Rhodoferax</taxon>
    </lineage>
</organism>
<reference evidence="2 3" key="1">
    <citation type="submission" date="2019-01" db="EMBL/GenBank/DDBJ databases">
        <title>Genomic insights into a novel species Rhodoferax sp.</title>
        <authorList>
            <person name="Jin L."/>
        </authorList>
    </citation>
    <scope>NUCLEOTIDE SEQUENCE [LARGE SCALE GENOMIC DNA]</scope>
    <source>
        <strain evidence="2 3">CHu59-6-5</strain>
    </source>
</reference>
<dbReference type="OrthoDB" id="3663240at2"/>